<proteinExistence type="predicted"/>
<evidence type="ECO:0000313" key="4">
    <source>
        <dbReference type="Proteomes" id="UP001163082"/>
    </source>
</evidence>
<evidence type="ECO:0000259" key="1">
    <source>
        <dbReference type="Pfam" id="PF24390"/>
    </source>
</evidence>
<dbReference type="Proteomes" id="UP001163082">
    <property type="component" value="Chromosome"/>
</dbReference>
<gene>
    <name evidence="3" type="ORF">K1Y77_16235</name>
</gene>
<dbReference type="Pfam" id="PF24390">
    <property type="entry name" value="PRTase-CE"/>
    <property type="match status" value="1"/>
</dbReference>
<name>A0ABY6JQ03_9GAMM</name>
<feature type="domain" description="PRTase-CE" evidence="1">
    <location>
        <begin position="137"/>
        <end position="287"/>
    </location>
</feature>
<evidence type="ECO:0008006" key="5">
    <source>
        <dbReference type="Google" id="ProtNLM"/>
    </source>
</evidence>
<dbReference type="Pfam" id="PF24409">
    <property type="entry name" value="wHTH-PRTase_assc"/>
    <property type="match status" value="1"/>
</dbReference>
<evidence type="ECO:0000259" key="2">
    <source>
        <dbReference type="Pfam" id="PF24409"/>
    </source>
</evidence>
<dbReference type="EMBL" id="CP080627">
    <property type="protein sequence ID" value="UYV18970.1"/>
    <property type="molecule type" value="Genomic_DNA"/>
</dbReference>
<keyword evidence="4" id="KW-1185">Reference proteome</keyword>
<dbReference type="InterPro" id="IPR057055">
    <property type="entry name" value="wHTH-PRTase_assoc"/>
</dbReference>
<accession>A0ABY6JQ03</accession>
<reference evidence="3 4" key="1">
    <citation type="journal article" date="2022" name="Antonie Van Leeuwenhoek">
        <title>Whole genome sequencing of the halophilic Halomonas qaidamensis XH36, a novel species strain with high ectoine production.</title>
        <authorList>
            <person name="Zhang T."/>
            <person name="Cui T."/>
            <person name="Cao Y."/>
            <person name="Li Y."/>
            <person name="Li F."/>
            <person name="Zhu D."/>
            <person name="Xing J."/>
        </authorList>
    </citation>
    <scope>NUCLEOTIDE SEQUENCE [LARGE SCALE GENOMIC DNA]</scope>
    <source>
        <strain evidence="3 4">XH36</strain>
    </source>
</reference>
<organism evidence="3 4">
    <name type="scientific">Halomonas qaidamensis</name>
    <dbReference type="NCBI Taxonomy" id="2866211"/>
    <lineage>
        <taxon>Bacteria</taxon>
        <taxon>Pseudomonadati</taxon>
        <taxon>Pseudomonadota</taxon>
        <taxon>Gammaproteobacteria</taxon>
        <taxon>Oceanospirillales</taxon>
        <taxon>Halomonadaceae</taxon>
        <taxon>Halomonas</taxon>
    </lineage>
</organism>
<feature type="domain" description="PRTase associated wHTH" evidence="2">
    <location>
        <begin position="335"/>
        <end position="415"/>
    </location>
</feature>
<dbReference type="RefSeq" id="WP_264429564.1">
    <property type="nucleotide sequence ID" value="NZ_CP080627.1"/>
</dbReference>
<protein>
    <recommendedName>
        <fullName evidence="5">MarR family transcriptional regulator</fullName>
    </recommendedName>
</protein>
<sequence>MPGNKSFIASQTTQTWLAQFDPMSQGNMVKMLKAMRLVSRDKFSESIRKRLLQVSKNAQGRVGLYVEREIPPKKSPPEPLFQQTNIPPRRAFGLGPDPIQPDVGKPADVGSEGIVAQLVSELCREFPEKFVNHPGPDELRKQKKPINTLVLVTDLIGSGERAERYLDAFWAVHTVKSWWSGRITNGLSFGIVAYAGTFTGMKRVKSHRLSPFVLTVAECPTIDTAFDKEQANEIKLICTQYGPSSGKIGPLGFQDTGALIAFSHGAPNNVPRVLYNYSSSWTPLFARRQTSSTRANFEEQLDPEEVQQLLVKMRHRRLSDGQDWSRAPSGTLETYLVLAALSHRPRNTEVVARRTGLTLLEVEPVLLKAKENGWVDQVYRLTDLGQAYLRAAKRKRRVAPANENYVKKYYPSTLRVPT</sequence>
<evidence type="ECO:0000313" key="3">
    <source>
        <dbReference type="EMBL" id="UYV18970.1"/>
    </source>
</evidence>
<dbReference type="InterPro" id="IPR056920">
    <property type="entry name" value="PRTase-CE"/>
</dbReference>